<evidence type="ECO:0000259" key="1">
    <source>
        <dbReference type="Pfam" id="PF07944"/>
    </source>
</evidence>
<accession>A0A830FB30</accession>
<dbReference type="Pfam" id="PF07944">
    <property type="entry name" value="Beta-AFase-like_GH127_cat"/>
    <property type="match status" value="1"/>
</dbReference>
<dbReference type="InterPro" id="IPR049049">
    <property type="entry name" value="Beta-AFase-like_GH127_C"/>
</dbReference>
<comment type="caution">
    <text evidence="4">The sequence shown here is derived from an EMBL/GenBank/DDBJ whole genome shotgun (WGS) entry which is preliminary data.</text>
</comment>
<dbReference type="PANTHER" id="PTHR43465:SF2">
    <property type="entry name" value="DUF1680 DOMAIN PROTEIN (AFU_ORTHOLOGUE AFUA_1G08910)"/>
    <property type="match status" value="1"/>
</dbReference>
<evidence type="ECO:0000313" key="5">
    <source>
        <dbReference type="Proteomes" id="UP000628840"/>
    </source>
</evidence>
<feature type="domain" description="Non-reducing end beta-L-arabinofuranosidase-like GH127 catalytic" evidence="1">
    <location>
        <begin position="12"/>
        <end position="419"/>
    </location>
</feature>
<dbReference type="InterPro" id="IPR008928">
    <property type="entry name" value="6-hairpin_glycosidase_sf"/>
</dbReference>
<dbReference type="InterPro" id="IPR049174">
    <property type="entry name" value="Beta-AFase-like"/>
</dbReference>
<reference evidence="4 5" key="1">
    <citation type="journal article" date="2019" name="Int. J. Syst. Evol. Microbiol.">
        <title>The Global Catalogue of Microorganisms (GCM) 10K type strain sequencing project: providing services to taxonomists for standard genome sequencing and annotation.</title>
        <authorList>
            <consortium name="The Broad Institute Genomics Platform"/>
            <consortium name="The Broad Institute Genome Sequencing Center for Infectious Disease"/>
            <person name="Wu L."/>
            <person name="Ma J."/>
        </authorList>
    </citation>
    <scope>NUCLEOTIDE SEQUENCE [LARGE SCALE GENOMIC DNA]</scope>
    <source>
        <strain evidence="4 5">JCM 19585</strain>
    </source>
</reference>
<dbReference type="Pfam" id="PF20736">
    <property type="entry name" value="Glyco_hydro127M"/>
    <property type="match status" value="1"/>
</dbReference>
<protein>
    <recommendedName>
        <fullName evidence="6">Glycoside hydrolase family 127 protein</fullName>
    </recommendedName>
</protein>
<evidence type="ECO:0000259" key="2">
    <source>
        <dbReference type="Pfam" id="PF20736"/>
    </source>
</evidence>
<feature type="domain" description="Non-reducing end beta-L-arabinofuranosidase-like GH127 C-terminal" evidence="3">
    <location>
        <begin position="525"/>
        <end position="638"/>
    </location>
</feature>
<dbReference type="Pfam" id="PF20737">
    <property type="entry name" value="Glyco_hydro127C"/>
    <property type="match status" value="1"/>
</dbReference>
<name>A0A830FB30_9EURY</name>
<dbReference type="OrthoDB" id="371693at2157"/>
<sequence>MSEQRKPLSIGSVEIEDDFWRQRREVNREKTIEYQYQQLRESGTLENFRRASEGESGGHNGMWFQDSDAYKWLEAASYVLATRDDPELRERVEEVIELVGAAQEEDGYLNTYFALEEPEKRWTNLNMMHELYCAGHLIEAAVAHHRATGETSLLAVATDLADHIDRTFEDDVDGAPGHQEIELALMELADVTDEERYRDLAQYFVDIRGHNDRLAWEFANIEEIAGYDPDDDEGGIAGQAVNVFLEDGEYDGSYAQAHAPLREQETVEGHSVRAMYYFAGATDVAVETGDDDLLQHLDLLWRNMTEKRMYVTGGIGSQHVGERFTTDYDLPNDTAYAETCAAIGSIFWNQRLFEETGESKYVDLIERQLYNATLVGVSLDGTEFFYDNVLESDGSHDREGWFECACCPPNIARLIASLERYLYAVDDDGLYVNQYVSGTATPTIDGTTATVTQTTDFPWEGTVELDVETPEEAEFAVRLRVPEWCTDVSVSVNGTSVAVDADEDYVTLDRVWDDDRITAEFEMDVQVLEAHPEVEADSGRVALQRGPLVYCVEGVDNDRPLHQYAIDPETEFDVTYREDLLDGVATLDATATVPAKDGWDGELYRSADETDETTAPITAVPYYAWNNRGPNRMQVWIREA</sequence>
<dbReference type="Proteomes" id="UP000628840">
    <property type="component" value="Unassembled WGS sequence"/>
</dbReference>
<proteinExistence type="predicted"/>
<dbReference type="InterPro" id="IPR049046">
    <property type="entry name" value="Beta-AFase-like_GH127_middle"/>
</dbReference>
<organism evidence="4 5">
    <name type="scientific">Halarchaeum grantii</name>
    <dbReference type="NCBI Taxonomy" id="1193105"/>
    <lineage>
        <taxon>Archaea</taxon>
        <taxon>Methanobacteriati</taxon>
        <taxon>Methanobacteriota</taxon>
        <taxon>Stenosarchaea group</taxon>
        <taxon>Halobacteria</taxon>
        <taxon>Halobacteriales</taxon>
        <taxon>Halobacteriaceae</taxon>
    </lineage>
</organism>
<gene>
    <name evidence="4" type="ORF">GCM10009037_20220</name>
</gene>
<dbReference type="RefSeq" id="WP_188883629.1">
    <property type="nucleotide sequence ID" value="NZ_BMPF01000003.1"/>
</dbReference>
<keyword evidence="5" id="KW-1185">Reference proteome</keyword>
<dbReference type="PANTHER" id="PTHR43465">
    <property type="entry name" value="DUF1680 DOMAIN PROTEIN (AFU_ORTHOLOGUE AFUA_1G08910)"/>
    <property type="match status" value="1"/>
</dbReference>
<dbReference type="AlphaFoldDB" id="A0A830FB30"/>
<dbReference type="GO" id="GO:0005975">
    <property type="term" value="P:carbohydrate metabolic process"/>
    <property type="evidence" value="ECO:0007669"/>
    <property type="project" value="InterPro"/>
</dbReference>
<dbReference type="EMBL" id="BMPF01000003">
    <property type="protein sequence ID" value="GGL36643.1"/>
    <property type="molecule type" value="Genomic_DNA"/>
</dbReference>
<evidence type="ECO:0008006" key="6">
    <source>
        <dbReference type="Google" id="ProtNLM"/>
    </source>
</evidence>
<evidence type="ECO:0000313" key="4">
    <source>
        <dbReference type="EMBL" id="GGL36643.1"/>
    </source>
</evidence>
<feature type="domain" description="Non-reducing end beta-L-arabinofuranosidase-like GH127 middle" evidence="2">
    <location>
        <begin position="430"/>
        <end position="523"/>
    </location>
</feature>
<dbReference type="InterPro" id="IPR012878">
    <property type="entry name" value="Beta-AFase-like_GH127_cat"/>
</dbReference>
<dbReference type="SUPFAM" id="SSF48208">
    <property type="entry name" value="Six-hairpin glycosidases"/>
    <property type="match status" value="1"/>
</dbReference>
<evidence type="ECO:0000259" key="3">
    <source>
        <dbReference type="Pfam" id="PF20737"/>
    </source>
</evidence>